<dbReference type="Proteomes" id="UP000789831">
    <property type="component" value="Unassembled WGS sequence"/>
</dbReference>
<feature type="region of interest" description="Disordered" evidence="1">
    <location>
        <begin position="90"/>
        <end position="116"/>
    </location>
</feature>
<proteinExistence type="predicted"/>
<feature type="compositionally biased region" description="Polar residues" evidence="1">
    <location>
        <begin position="25"/>
        <end position="35"/>
    </location>
</feature>
<evidence type="ECO:0000313" key="3">
    <source>
        <dbReference type="Proteomes" id="UP000789831"/>
    </source>
</evidence>
<feature type="region of interest" description="Disordered" evidence="1">
    <location>
        <begin position="1"/>
        <end position="40"/>
    </location>
</feature>
<dbReference type="AlphaFoldDB" id="A0A9N9CPX6"/>
<feature type="non-terminal residue" evidence="2">
    <location>
        <position position="1"/>
    </location>
</feature>
<name>A0A9N9CPX6_9GLOM</name>
<dbReference type="EMBL" id="CAJVPL010002422">
    <property type="protein sequence ID" value="CAG8609877.1"/>
    <property type="molecule type" value="Genomic_DNA"/>
</dbReference>
<protein>
    <submittedName>
        <fullName evidence="2">1519_t:CDS:1</fullName>
    </submittedName>
</protein>
<keyword evidence="3" id="KW-1185">Reference proteome</keyword>
<sequence length="178" mass="20156">LFTPTDSSEDYSSDSTIPSSEDYFSDSTMPSSNATVIGDDDDFDDELYTMNYTYINDIENKIETYGEVANIEPCKEIHTETIECIRHDRNKRSRKNLHPMRSPDKQNNNNINDSDDDSTTAIYGTCVVYDIFLRNPILLLDSNPSEKKMKPGIKAGIHASKCLKKRVSGVPFHLMTLT</sequence>
<evidence type="ECO:0000313" key="2">
    <source>
        <dbReference type="EMBL" id="CAG8609877.1"/>
    </source>
</evidence>
<organism evidence="2 3">
    <name type="scientific">Ambispora gerdemannii</name>
    <dbReference type="NCBI Taxonomy" id="144530"/>
    <lineage>
        <taxon>Eukaryota</taxon>
        <taxon>Fungi</taxon>
        <taxon>Fungi incertae sedis</taxon>
        <taxon>Mucoromycota</taxon>
        <taxon>Glomeromycotina</taxon>
        <taxon>Glomeromycetes</taxon>
        <taxon>Archaeosporales</taxon>
        <taxon>Ambisporaceae</taxon>
        <taxon>Ambispora</taxon>
    </lineage>
</organism>
<evidence type="ECO:0000256" key="1">
    <source>
        <dbReference type="SAM" id="MobiDB-lite"/>
    </source>
</evidence>
<reference evidence="2" key="1">
    <citation type="submission" date="2021-06" db="EMBL/GenBank/DDBJ databases">
        <authorList>
            <person name="Kallberg Y."/>
            <person name="Tangrot J."/>
            <person name="Rosling A."/>
        </authorList>
    </citation>
    <scope>NUCLEOTIDE SEQUENCE</scope>
    <source>
        <strain evidence="2">MT106</strain>
    </source>
</reference>
<accession>A0A9N9CPX6</accession>
<comment type="caution">
    <text evidence="2">The sequence shown here is derived from an EMBL/GenBank/DDBJ whole genome shotgun (WGS) entry which is preliminary data.</text>
</comment>
<gene>
    <name evidence="2" type="ORF">AGERDE_LOCUS9537</name>
</gene>
<feature type="compositionally biased region" description="Low complexity" evidence="1">
    <location>
        <begin position="13"/>
        <end position="22"/>
    </location>
</feature>
<dbReference type="OrthoDB" id="10453402at2759"/>